<dbReference type="SUPFAM" id="SSF51161">
    <property type="entry name" value="Trimeric LpxA-like enzymes"/>
    <property type="match status" value="1"/>
</dbReference>
<dbReference type="EMBL" id="JACHEN010000010">
    <property type="protein sequence ID" value="MBB6215789.1"/>
    <property type="molecule type" value="Genomic_DNA"/>
</dbReference>
<dbReference type="RefSeq" id="WP_184310344.1">
    <property type="nucleotide sequence ID" value="NZ_JACHEN010000010.1"/>
</dbReference>
<dbReference type="CDD" id="cd04651">
    <property type="entry name" value="LbH_G1P_AT_C"/>
    <property type="match status" value="1"/>
</dbReference>
<dbReference type="InterPro" id="IPR011831">
    <property type="entry name" value="ADP-Glc_PPase"/>
</dbReference>
<evidence type="ECO:0000313" key="5">
    <source>
        <dbReference type="EMBL" id="MBB6215789.1"/>
    </source>
</evidence>
<name>A0A841L073_9FIRM</name>
<accession>A0A841L073</accession>
<organism evidence="5 6">
    <name type="scientific">Anaerosolibacter carboniphilus</name>
    <dbReference type="NCBI Taxonomy" id="1417629"/>
    <lineage>
        <taxon>Bacteria</taxon>
        <taxon>Bacillati</taxon>
        <taxon>Bacillota</taxon>
        <taxon>Clostridia</taxon>
        <taxon>Peptostreptococcales</taxon>
        <taxon>Thermotaleaceae</taxon>
        <taxon>Anaerosolibacter</taxon>
    </lineage>
</organism>
<keyword evidence="5" id="KW-0808">Transferase</keyword>
<proteinExistence type="inferred from homology"/>
<keyword evidence="5" id="KW-0548">Nucleotidyltransferase</keyword>
<dbReference type="InterPro" id="IPR011004">
    <property type="entry name" value="Trimer_LpxA-like_sf"/>
</dbReference>
<dbReference type="InterPro" id="IPR005835">
    <property type="entry name" value="NTP_transferase_dom"/>
</dbReference>
<evidence type="ECO:0000256" key="1">
    <source>
        <dbReference type="ARBA" id="ARBA00010443"/>
    </source>
</evidence>
<evidence type="ECO:0000259" key="4">
    <source>
        <dbReference type="Pfam" id="PF24894"/>
    </source>
</evidence>
<dbReference type="EC" id="2.7.7.27" evidence="5"/>
<comment type="caution">
    <text evidence="5">The sequence shown here is derived from an EMBL/GenBank/DDBJ whole genome shotgun (WGS) entry which is preliminary data.</text>
</comment>
<dbReference type="CDD" id="cd02508">
    <property type="entry name" value="ADP_Glucose_PP"/>
    <property type="match status" value="1"/>
</dbReference>
<dbReference type="AlphaFoldDB" id="A0A841L073"/>
<dbReference type="Pfam" id="PF00483">
    <property type="entry name" value="NTP_transferase"/>
    <property type="match status" value="1"/>
</dbReference>
<dbReference type="PANTHER" id="PTHR43523:SF6">
    <property type="entry name" value="GLYCOGEN BIOSYNTHESIS PROTEIN GLGD"/>
    <property type="match status" value="1"/>
</dbReference>
<dbReference type="Gene3D" id="3.90.550.10">
    <property type="entry name" value="Spore Coat Polysaccharide Biosynthesis Protein SpsA, Chain A"/>
    <property type="match status" value="1"/>
</dbReference>
<sequence length="369" mass="41933">MGDLMGIVNNTKSGTLLKELSDNRYTAAVPFGGRYRMIDFVLSNMVNSGIRNVGILVQDKYRSLMDHLRSGKEWGLARKTDGLFILTPPYHHNVRKGDLDNFHCNREYLEKSHQKYVVISGSNMICNINYTDPLRFHKEHGGDITILYTEEDSATTDFYNATVLSMDEACQVKAMEVSPTKPKSNRLSMDMLIMEKAFLIDLIDEAVAKGGHDFLMDCIIRNLSSLKVFGYHHPGYVGRVHSIQSYFKHNMDLLQTDIWEEIFVKSGPIYTKVKDQAPVKYMDSAMVKNSLIANGCIIEGTVENSILFRGVRVHKGAVIKDSIVMQHCEIDENSELKHIILDKDVLVTRDKKLRGSREYPMVVEKNTSL</sequence>
<evidence type="ECO:0000313" key="6">
    <source>
        <dbReference type="Proteomes" id="UP000579281"/>
    </source>
</evidence>
<dbReference type="NCBIfam" id="TIGR02092">
    <property type="entry name" value="glgD"/>
    <property type="match status" value="1"/>
</dbReference>
<keyword evidence="2" id="KW-0320">Glycogen biosynthesis</keyword>
<reference evidence="5 6" key="1">
    <citation type="submission" date="2020-08" db="EMBL/GenBank/DDBJ databases">
        <title>Genomic Encyclopedia of Type Strains, Phase IV (KMG-IV): sequencing the most valuable type-strain genomes for metagenomic binning, comparative biology and taxonomic classification.</title>
        <authorList>
            <person name="Goeker M."/>
        </authorList>
    </citation>
    <scope>NUCLEOTIDE SEQUENCE [LARGE SCALE GENOMIC DNA]</scope>
    <source>
        <strain evidence="5 6">DSM 103526</strain>
    </source>
</reference>
<dbReference type="InterPro" id="IPR029044">
    <property type="entry name" value="Nucleotide-diphossugar_trans"/>
</dbReference>
<feature type="domain" description="Nucleotidyl transferase" evidence="3">
    <location>
        <begin position="13"/>
        <end position="235"/>
    </location>
</feature>
<dbReference type="InterPro" id="IPR011832">
    <property type="entry name" value="GlgDAde_trans"/>
</dbReference>
<dbReference type="GO" id="GO:0008878">
    <property type="term" value="F:glucose-1-phosphate adenylyltransferase activity"/>
    <property type="evidence" value="ECO:0007669"/>
    <property type="project" value="UniProtKB-EC"/>
</dbReference>
<keyword evidence="6" id="KW-1185">Reference proteome</keyword>
<evidence type="ECO:0000259" key="3">
    <source>
        <dbReference type="Pfam" id="PF00483"/>
    </source>
</evidence>
<comment type="similarity">
    <text evidence="1">Belongs to the bacterial/plant glucose-1-phosphate adenylyltransferase family.</text>
</comment>
<dbReference type="PANTHER" id="PTHR43523">
    <property type="entry name" value="GLUCOSE-1-PHOSPHATE ADENYLYLTRANSFERASE-RELATED"/>
    <property type="match status" value="1"/>
</dbReference>
<dbReference type="Pfam" id="PF24894">
    <property type="entry name" value="Hexapep_GlmU"/>
    <property type="match status" value="1"/>
</dbReference>
<feature type="domain" description="Glucose-1-phosphate adenylyltransferase/Bifunctional protein GlmU-like C-terminal hexapeptide" evidence="4">
    <location>
        <begin position="284"/>
        <end position="350"/>
    </location>
</feature>
<dbReference type="Gene3D" id="2.160.10.10">
    <property type="entry name" value="Hexapeptide repeat proteins"/>
    <property type="match status" value="1"/>
</dbReference>
<dbReference type="Proteomes" id="UP000579281">
    <property type="component" value="Unassembled WGS sequence"/>
</dbReference>
<dbReference type="SUPFAM" id="SSF53448">
    <property type="entry name" value="Nucleotide-diphospho-sugar transferases"/>
    <property type="match status" value="1"/>
</dbReference>
<dbReference type="GO" id="GO:0005978">
    <property type="term" value="P:glycogen biosynthetic process"/>
    <property type="evidence" value="ECO:0007669"/>
    <property type="project" value="UniProtKB-KW"/>
</dbReference>
<evidence type="ECO:0000256" key="2">
    <source>
        <dbReference type="ARBA" id="ARBA00023056"/>
    </source>
</evidence>
<protein>
    <submittedName>
        <fullName evidence="5">Glucose-1-phosphate adenylyltransferase</fullName>
        <ecNumber evidence="5">2.7.7.27</ecNumber>
    </submittedName>
</protein>
<gene>
    <name evidence="5" type="ORF">HNQ80_001880</name>
</gene>
<dbReference type="InterPro" id="IPR056818">
    <property type="entry name" value="GlmU/GlgC-like_hexapep"/>
</dbReference>